<evidence type="ECO:0000313" key="2">
    <source>
        <dbReference type="EMBL" id="VFK44164.1"/>
    </source>
</evidence>
<protein>
    <submittedName>
        <fullName evidence="2">Predicted ATPase</fullName>
    </submittedName>
</protein>
<organism evidence="2">
    <name type="scientific">Candidatus Kentrum sp. SD</name>
    <dbReference type="NCBI Taxonomy" id="2126332"/>
    <lineage>
        <taxon>Bacteria</taxon>
        <taxon>Pseudomonadati</taxon>
        <taxon>Pseudomonadota</taxon>
        <taxon>Gammaproteobacteria</taxon>
        <taxon>Candidatus Kentrum</taxon>
    </lineage>
</organism>
<evidence type="ECO:0000259" key="1">
    <source>
        <dbReference type="Pfam" id="PF13175"/>
    </source>
</evidence>
<evidence type="ECO:0000313" key="3">
    <source>
        <dbReference type="EMBL" id="VFK49544.1"/>
    </source>
</evidence>
<dbReference type="InterPro" id="IPR051396">
    <property type="entry name" value="Bact_Antivir_Def_Nuclease"/>
</dbReference>
<dbReference type="PANTHER" id="PTHR43581">
    <property type="entry name" value="ATP/GTP PHOSPHATASE"/>
    <property type="match status" value="1"/>
</dbReference>
<dbReference type="EMBL" id="CAADFR010000170">
    <property type="protein sequence ID" value="VFK44164.1"/>
    <property type="molecule type" value="Genomic_DNA"/>
</dbReference>
<sequence>MKIQINNFGPIHHFECDLDKDLHLILGKNNIGKSYGITVVYLLVKSLLDGEIPRYAHRERITGDVMEKVSVLNAGEEIDISTVFKGAIIKMLQYVFLDRFQDYLKGTYGSADSVINRFSGGDPRVRLIFDDVHIDIEMAGNEFEVKVFGINKIIKARRIKSSRFPKQETDKLIIYYYSKYSGGFKDHFIDISADYCAKMLGEVLNGIHTIHYLPASRSGLYTALSAFGQIIAELAKSRSFLKGRIELPGIAVPLSDYFLDLSQITPNEKPDKDNPIQRIANDIENDILKGKVEFDKKTRKLFYTPDGTQGLRLDIDATSSMVSELAPIVSFVRHIVAKSAEKTRDIREAVAGLPREEDTPQKKIFPKPLLFIEEPEAHLHPENQVKLMAAFAALANAGVKVIITSHSSTLFHKLNNLILGKHIDTGIISATLFQQTEKGSNAVPLPLDELGIEDDNFIDTTEGLYDEKVDLIDRMNRSGDDGDAG</sequence>
<dbReference type="Pfam" id="PF13175">
    <property type="entry name" value="AAA_15"/>
    <property type="match status" value="2"/>
</dbReference>
<name>A0A450YRI9_9GAMM</name>
<dbReference type="InterPro" id="IPR041685">
    <property type="entry name" value="AAA_GajA/Old/RecF-like"/>
</dbReference>
<dbReference type="Gene3D" id="3.40.50.300">
    <property type="entry name" value="P-loop containing nucleotide triphosphate hydrolases"/>
    <property type="match status" value="2"/>
</dbReference>
<dbReference type="AlphaFoldDB" id="A0A450YRI9"/>
<dbReference type="EMBL" id="CAADFU010000189">
    <property type="protein sequence ID" value="VFK49544.1"/>
    <property type="molecule type" value="Genomic_DNA"/>
</dbReference>
<dbReference type="SUPFAM" id="SSF52540">
    <property type="entry name" value="P-loop containing nucleoside triphosphate hydrolases"/>
    <property type="match status" value="1"/>
</dbReference>
<proteinExistence type="predicted"/>
<reference evidence="2" key="1">
    <citation type="submission" date="2019-02" db="EMBL/GenBank/DDBJ databases">
        <authorList>
            <person name="Gruber-Vodicka R. H."/>
            <person name="Seah K. B. B."/>
        </authorList>
    </citation>
    <scope>NUCLEOTIDE SEQUENCE</scope>
    <source>
        <strain evidence="3">BECK_S1320</strain>
        <strain evidence="2">BECK_S1321</strain>
    </source>
</reference>
<feature type="domain" description="Endonuclease GajA/Old nuclease/RecF-like AAA" evidence="1">
    <location>
        <begin position="261"/>
        <end position="409"/>
    </location>
</feature>
<gene>
    <name evidence="3" type="ORF">BECKSD772E_GA0070983_11893</name>
    <name evidence="2" type="ORF">BECKSD772F_GA0070984_11703</name>
</gene>
<feature type="domain" description="Endonuclease GajA/Old nuclease/RecF-like AAA" evidence="1">
    <location>
        <begin position="2"/>
        <end position="186"/>
    </location>
</feature>
<accession>A0A450YRI9</accession>
<dbReference type="InterPro" id="IPR027417">
    <property type="entry name" value="P-loop_NTPase"/>
</dbReference>
<dbReference type="PANTHER" id="PTHR43581:SF4">
    <property type="entry name" value="ATP_GTP PHOSPHATASE"/>
    <property type="match status" value="1"/>
</dbReference>